<name>A0ABN9RDD1_9DINO</name>
<sequence>LYSGEAQHLAELARKGGDLVTAGRYETDYKKLQHLEVKLDDVCGDKSDVSELFWIDGGSFFEAEQDLLQKGRGAIAKRKPPLPQ</sequence>
<dbReference type="EMBL" id="CAUYUJ010006328">
    <property type="protein sequence ID" value="CAK0816997.1"/>
    <property type="molecule type" value="Genomic_DNA"/>
</dbReference>
<protein>
    <submittedName>
        <fullName evidence="1">Uncharacterized protein</fullName>
    </submittedName>
</protein>
<accession>A0ABN9RDD1</accession>
<evidence type="ECO:0000313" key="2">
    <source>
        <dbReference type="Proteomes" id="UP001189429"/>
    </source>
</evidence>
<dbReference type="Proteomes" id="UP001189429">
    <property type="component" value="Unassembled WGS sequence"/>
</dbReference>
<evidence type="ECO:0000313" key="1">
    <source>
        <dbReference type="EMBL" id="CAK0816997.1"/>
    </source>
</evidence>
<reference evidence="1" key="1">
    <citation type="submission" date="2023-10" db="EMBL/GenBank/DDBJ databases">
        <authorList>
            <person name="Chen Y."/>
            <person name="Shah S."/>
            <person name="Dougan E. K."/>
            <person name="Thang M."/>
            <person name="Chan C."/>
        </authorList>
    </citation>
    <scope>NUCLEOTIDE SEQUENCE [LARGE SCALE GENOMIC DNA]</scope>
</reference>
<comment type="caution">
    <text evidence="1">The sequence shown here is derived from an EMBL/GenBank/DDBJ whole genome shotgun (WGS) entry which is preliminary data.</text>
</comment>
<feature type="non-terminal residue" evidence="1">
    <location>
        <position position="84"/>
    </location>
</feature>
<keyword evidence="2" id="KW-1185">Reference proteome</keyword>
<gene>
    <name evidence="1" type="ORF">PCOR1329_LOCUS19726</name>
</gene>
<proteinExistence type="predicted"/>
<organism evidence="1 2">
    <name type="scientific">Prorocentrum cordatum</name>
    <dbReference type="NCBI Taxonomy" id="2364126"/>
    <lineage>
        <taxon>Eukaryota</taxon>
        <taxon>Sar</taxon>
        <taxon>Alveolata</taxon>
        <taxon>Dinophyceae</taxon>
        <taxon>Prorocentrales</taxon>
        <taxon>Prorocentraceae</taxon>
        <taxon>Prorocentrum</taxon>
    </lineage>
</organism>
<feature type="non-terminal residue" evidence="1">
    <location>
        <position position="1"/>
    </location>
</feature>